<evidence type="ECO:0000256" key="1">
    <source>
        <dbReference type="SAM" id="Phobius"/>
    </source>
</evidence>
<dbReference type="EMBL" id="KV417489">
    <property type="protein sequence ID" value="KZP31520.1"/>
    <property type="molecule type" value="Genomic_DNA"/>
</dbReference>
<dbReference type="AlphaFoldDB" id="A0A166UB96"/>
<protein>
    <submittedName>
        <fullName evidence="2">Uncharacterized protein</fullName>
    </submittedName>
</protein>
<keyword evidence="3" id="KW-1185">Reference proteome</keyword>
<feature type="transmembrane region" description="Helical" evidence="1">
    <location>
        <begin position="23"/>
        <end position="47"/>
    </location>
</feature>
<keyword evidence="1" id="KW-0812">Transmembrane</keyword>
<proteinExistence type="predicted"/>
<organism evidence="2 3">
    <name type="scientific">Athelia psychrophila</name>
    <dbReference type="NCBI Taxonomy" id="1759441"/>
    <lineage>
        <taxon>Eukaryota</taxon>
        <taxon>Fungi</taxon>
        <taxon>Dikarya</taxon>
        <taxon>Basidiomycota</taxon>
        <taxon>Agaricomycotina</taxon>
        <taxon>Agaricomycetes</taxon>
        <taxon>Agaricomycetidae</taxon>
        <taxon>Atheliales</taxon>
        <taxon>Atheliaceae</taxon>
        <taxon>Athelia</taxon>
    </lineage>
</organism>
<sequence length="137" mass="14949">MAVRGGIWLGGGNRQTQEVARTYFVVALSPLAGLSTFLLFCHLGSLFSQCHHEGQPPPCSAEFRVCRILINIYHTTSPNCPMTIARPCGPNHCHRQCTRWGLSGAITIGLLKFIVHNRTWHAMPGSGSGILRGGLRV</sequence>
<keyword evidence="1" id="KW-0472">Membrane</keyword>
<reference evidence="2 3" key="1">
    <citation type="journal article" date="2016" name="Mol. Biol. Evol.">
        <title>Comparative Genomics of Early-Diverging Mushroom-Forming Fungi Provides Insights into the Origins of Lignocellulose Decay Capabilities.</title>
        <authorList>
            <person name="Nagy L.G."/>
            <person name="Riley R."/>
            <person name="Tritt A."/>
            <person name="Adam C."/>
            <person name="Daum C."/>
            <person name="Floudas D."/>
            <person name="Sun H."/>
            <person name="Yadav J.S."/>
            <person name="Pangilinan J."/>
            <person name="Larsson K.H."/>
            <person name="Matsuura K."/>
            <person name="Barry K."/>
            <person name="Labutti K."/>
            <person name="Kuo R."/>
            <person name="Ohm R.A."/>
            <person name="Bhattacharya S.S."/>
            <person name="Shirouzu T."/>
            <person name="Yoshinaga Y."/>
            <person name="Martin F.M."/>
            <person name="Grigoriev I.V."/>
            <person name="Hibbett D.S."/>
        </authorList>
    </citation>
    <scope>NUCLEOTIDE SEQUENCE [LARGE SCALE GENOMIC DNA]</scope>
    <source>
        <strain evidence="2 3">CBS 109695</strain>
    </source>
</reference>
<accession>A0A166UB96</accession>
<dbReference type="Proteomes" id="UP000076532">
    <property type="component" value="Unassembled WGS sequence"/>
</dbReference>
<evidence type="ECO:0000313" key="2">
    <source>
        <dbReference type="EMBL" id="KZP31520.1"/>
    </source>
</evidence>
<gene>
    <name evidence="2" type="ORF">FIBSPDRAFT_18526</name>
</gene>
<name>A0A166UB96_9AGAM</name>
<keyword evidence="1" id="KW-1133">Transmembrane helix</keyword>
<evidence type="ECO:0000313" key="3">
    <source>
        <dbReference type="Proteomes" id="UP000076532"/>
    </source>
</evidence>